<dbReference type="CDD" id="cd02508">
    <property type="entry name" value="ADP_Glucose_PP"/>
    <property type="match status" value="1"/>
</dbReference>
<keyword evidence="5 9" id="KW-0547">Nucleotide-binding</keyword>
<evidence type="ECO:0000256" key="8">
    <source>
        <dbReference type="ARBA" id="ARBA00023277"/>
    </source>
</evidence>
<comment type="catalytic activity">
    <reaction evidence="9">
        <text>alpha-D-glucose 1-phosphate + ATP + H(+) = ADP-alpha-D-glucose + diphosphate</text>
        <dbReference type="Rhea" id="RHEA:12120"/>
        <dbReference type="ChEBI" id="CHEBI:15378"/>
        <dbReference type="ChEBI" id="CHEBI:30616"/>
        <dbReference type="ChEBI" id="CHEBI:33019"/>
        <dbReference type="ChEBI" id="CHEBI:57498"/>
        <dbReference type="ChEBI" id="CHEBI:58601"/>
        <dbReference type="EC" id="2.7.7.27"/>
    </reaction>
</comment>
<proteinExistence type="inferred from homology"/>
<dbReference type="Gene3D" id="3.90.550.10">
    <property type="entry name" value="Spore Coat Polysaccharide Biosynthesis Protein SpsA, Chain A"/>
    <property type="match status" value="1"/>
</dbReference>
<feature type="binding site" evidence="9">
    <location>
        <position position="190"/>
    </location>
    <ligand>
        <name>alpha-D-glucose 1-phosphate</name>
        <dbReference type="ChEBI" id="CHEBI:58601"/>
    </ligand>
</feature>
<dbReference type="InterPro" id="IPR011831">
    <property type="entry name" value="ADP-Glc_PPase"/>
</dbReference>
<dbReference type="HAMAP" id="MF_00624">
    <property type="entry name" value="GlgC"/>
    <property type="match status" value="1"/>
</dbReference>
<gene>
    <name evidence="9" type="primary">glgC</name>
    <name evidence="12" type="ORF">A2V47_02525</name>
</gene>
<evidence type="ECO:0000313" key="12">
    <source>
        <dbReference type="EMBL" id="OGD15396.1"/>
    </source>
</evidence>
<dbReference type="NCBIfam" id="TIGR02091">
    <property type="entry name" value="glgC"/>
    <property type="match status" value="1"/>
</dbReference>
<evidence type="ECO:0000256" key="3">
    <source>
        <dbReference type="ARBA" id="ARBA00022679"/>
    </source>
</evidence>
<dbReference type="EMBL" id="MEYH01000057">
    <property type="protein sequence ID" value="OGD15396.1"/>
    <property type="molecule type" value="Genomic_DNA"/>
</dbReference>
<feature type="domain" description="Glucose-1-phosphate adenylyltransferase/Bifunctional protein GlmU-like C-terminal hexapeptide" evidence="11">
    <location>
        <begin position="287"/>
        <end position="363"/>
    </location>
</feature>
<sequence length="382" mass="43073">MAKEVLALILAGGQSTRLGTLNKKLAKPAFTFGGKYRIIDFTLSNCANSDINTVGVLTQFEPLVLNSYIGIGRPWDLDRKDGGVNILPPYLKEKGGEWYKGTANAVYQNMDYIDMQNPKYVLVLSGDHIYKMDYAKMIDFHKEKESEATITVIKVPLKEASRFGIMNTREDNSIYEFDEKPEQPKNDLASMGVYLFNWEILKKYLAEDDKNKSSSHDFGKNIIPAMLGAGVKLYAYPFKGYWKDVGTIESLWQANMDLLKIDNELNLFDKDWKIYSVNPLQPPQYVSRESKVVNSMISEGCKIFGTVVNSVLSPGVQIGKGVYVSDTVIMRNAIIRENTIIHRSIIGSRCEINEECSIGKEDSSNITVVPYDYFMEGGTVYE</sequence>
<evidence type="ECO:0000256" key="4">
    <source>
        <dbReference type="ARBA" id="ARBA00022695"/>
    </source>
</evidence>
<dbReference type="PROSITE" id="PS00809">
    <property type="entry name" value="ADP_GLC_PYROPHOSPH_2"/>
    <property type="match status" value="1"/>
</dbReference>
<dbReference type="Gene3D" id="2.160.10.10">
    <property type="entry name" value="Hexapeptide repeat proteins"/>
    <property type="match status" value="1"/>
</dbReference>
<keyword evidence="7 9" id="KW-0320">Glycogen biosynthesis</keyword>
<organism evidence="12 13">
    <name type="scientific">Candidatus Sediminicultor quintus</name>
    <dbReference type="NCBI Taxonomy" id="1797291"/>
    <lineage>
        <taxon>Bacteria</taxon>
        <taxon>Pseudomonadati</taxon>
        <taxon>Atribacterota</taxon>
        <taxon>Candidatus Phoenicimicrobiia</taxon>
        <taxon>Candidatus Pheonicimicrobiales</taxon>
        <taxon>Candidatus Phoenicimicrobiaceae</taxon>
        <taxon>Candidatus Sediminicultor</taxon>
    </lineage>
</organism>
<keyword evidence="4 9" id="KW-0548">Nucleotidyltransferase</keyword>
<name>A0A1F5AAV4_9BACT</name>
<protein>
    <recommendedName>
        <fullName evidence="9">Glucose-1-phosphate adenylyltransferase</fullName>
        <ecNumber evidence="9">2.7.7.27</ecNumber>
    </recommendedName>
    <alternativeName>
        <fullName evidence="9">ADP-glucose pyrophosphorylase</fullName>
        <shortName evidence="9">ADPGlc PPase</shortName>
    </alternativeName>
    <alternativeName>
        <fullName evidence="9">ADP-glucose synthase</fullName>
    </alternativeName>
</protein>
<evidence type="ECO:0000259" key="11">
    <source>
        <dbReference type="Pfam" id="PF24894"/>
    </source>
</evidence>
<dbReference type="GO" id="GO:0008878">
    <property type="term" value="F:glucose-1-phosphate adenylyltransferase activity"/>
    <property type="evidence" value="ECO:0007669"/>
    <property type="project" value="UniProtKB-UniRule"/>
</dbReference>
<keyword evidence="2 9" id="KW-0321">Glycogen metabolism</keyword>
<dbReference type="InterPro" id="IPR005835">
    <property type="entry name" value="NTP_transferase_dom"/>
</dbReference>
<dbReference type="InterPro" id="IPR023049">
    <property type="entry name" value="GlgC_bac"/>
</dbReference>
<comment type="pathway">
    <text evidence="9">Glycan biosynthesis; glycogen biosynthesis.</text>
</comment>
<keyword evidence="6 9" id="KW-0067">ATP-binding</keyword>
<accession>A0A1F5AAV4</accession>
<dbReference type="InterPro" id="IPR056818">
    <property type="entry name" value="GlmU/GlgC-like_hexapep"/>
</dbReference>
<feature type="domain" description="Nucleotidyl transferase" evidence="10">
    <location>
        <begin position="7"/>
        <end position="260"/>
    </location>
</feature>
<evidence type="ECO:0000256" key="2">
    <source>
        <dbReference type="ARBA" id="ARBA00022600"/>
    </source>
</evidence>
<dbReference type="UniPathway" id="UPA00164"/>
<dbReference type="SUPFAM" id="SSF51161">
    <property type="entry name" value="Trimeric LpxA-like enzymes"/>
    <property type="match status" value="1"/>
</dbReference>
<dbReference type="Proteomes" id="UP000177701">
    <property type="component" value="Unassembled WGS sequence"/>
</dbReference>
<dbReference type="PANTHER" id="PTHR43523:SF2">
    <property type="entry name" value="GLUCOSE-1-PHOSPHATE ADENYLYLTRANSFERASE"/>
    <property type="match status" value="1"/>
</dbReference>
<dbReference type="NCBIfam" id="NF003670">
    <property type="entry name" value="PRK05293.1"/>
    <property type="match status" value="1"/>
</dbReference>
<evidence type="ECO:0000259" key="10">
    <source>
        <dbReference type="Pfam" id="PF00483"/>
    </source>
</evidence>
<comment type="caution">
    <text evidence="12">The sequence shown here is derived from an EMBL/GenBank/DDBJ whole genome shotgun (WGS) entry which is preliminary data.</text>
</comment>
<evidence type="ECO:0000256" key="5">
    <source>
        <dbReference type="ARBA" id="ARBA00022741"/>
    </source>
</evidence>
<feature type="binding site" evidence="9">
    <location>
        <position position="99"/>
    </location>
    <ligand>
        <name>alpha-D-glucose 1-phosphate</name>
        <dbReference type="ChEBI" id="CHEBI:58601"/>
    </ligand>
</feature>
<feature type="binding site" evidence="9">
    <location>
        <position position="164"/>
    </location>
    <ligand>
        <name>alpha-D-glucose 1-phosphate</name>
        <dbReference type="ChEBI" id="CHEBI:58601"/>
    </ligand>
</feature>
<keyword evidence="3 9" id="KW-0808">Transferase</keyword>
<dbReference type="SUPFAM" id="SSF53448">
    <property type="entry name" value="Nucleotide-diphospho-sugar transferases"/>
    <property type="match status" value="1"/>
</dbReference>
<dbReference type="Pfam" id="PF24894">
    <property type="entry name" value="Hexapep_GlmU"/>
    <property type="match status" value="1"/>
</dbReference>
<dbReference type="InterPro" id="IPR029044">
    <property type="entry name" value="Nucleotide-diphossugar_trans"/>
</dbReference>
<evidence type="ECO:0000256" key="6">
    <source>
        <dbReference type="ARBA" id="ARBA00022840"/>
    </source>
</evidence>
<comment type="similarity">
    <text evidence="1 9">Belongs to the bacterial/plant glucose-1-phosphate adenylyltransferase family.</text>
</comment>
<dbReference type="EC" id="2.7.7.27" evidence="9"/>
<dbReference type="PANTHER" id="PTHR43523">
    <property type="entry name" value="GLUCOSE-1-PHOSPHATE ADENYLYLTRANSFERASE-RELATED"/>
    <property type="match status" value="1"/>
</dbReference>
<feature type="binding site" evidence="9">
    <location>
        <begin position="179"/>
        <end position="180"/>
    </location>
    <ligand>
        <name>alpha-D-glucose 1-phosphate</name>
        <dbReference type="ChEBI" id="CHEBI:58601"/>
    </ligand>
</feature>
<dbReference type="InterPro" id="IPR011004">
    <property type="entry name" value="Trimer_LpxA-like_sf"/>
</dbReference>
<dbReference type="STRING" id="1797291.A2V47_02525"/>
<dbReference type="InterPro" id="IPR005836">
    <property type="entry name" value="ADP_Glu_pyroP_CS"/>
</dbReference>
<dbReference type="CDD" id="cd04651">
    <property type="entry name" value="LbH_G1P_AT_C"/>
    <property type="match status" value="1"/>
</dbReference>
<dbReference type="GO" id="GO:0005524">
    <property type="term" value="F:ATP binding"/>
    <property type="evidence" value="ECO:0007669"/>
    <property type="project" value="UniProtKB-KW"/>
</dbReference>
<dbReference type="Pfam" id="PF00483">
    <property type="entry name" value="NTP_transferase"/>
    <property type="match status" value="1"/>
</dbReference>
<comment type="function">
    <text evidence="9">Involved in the biosynthesis of ADP-glucose, a building block required for the elongation reactions to produce glycogen. Catalyzes the reaction between ATP and alpha-D-glucose 1-phosphate (G1P) to produce pyrophosphate and ADP-Glc.</text>
</comment>
<comment type="subunit">
    <text evidence="9">Homotetramer.</text>
</comment>
<evidence type="ECO:0000256" key="1">
    <source>
        <dbReference type="ARBA" id="ARBA00010443"/>
    </source>
</evidence>
<keyword evidence="8 9" id="KW-0119">Carbohydrate metabolism</keyword>
<dbReference type="AlphaFoldDB" id="A0A1F5AAV4"/>
<evidence type="ECO:0000313" key="13">
    <source>
        <dbReference type="Proteomes" id="UP000177701"/>
    </source>
</evidence>
<feature type="site" description="Could play a key role in the communication between the regulatory and the substrate sites" evidence="9">
    <location>
        <position position="59"/>
    </location>
</feature>
<evidence type="ECO:0000256" key="7">
    <source>
        <dbReference type="ARBA" id="ARBA00023056"/>
    </source>
</evidence>
<dbReference type="GO" id="GO:0005978">
    <property type="term" value="P:glycogen biosynthetic process"/>
    <property type="evidence" value="ECO:0007669"/>
    <property type="project" value="UniProtKB-UniRule"/>
</dbReference>
<evidence type="ECO:0000256" key="9">
    <source>
        <dbReference type="HAMAP-Rule" id="MF_00624"/>
    </source>
</evidence>
<reference evidence="12 13" key="1">
    <citation type="journal article" date="2016" name="Nat. Commun.">
        <title>Thousands of microbial genomes shed light on interconnected biogeochemical processes in an aquifer system.</title>
        <authorList>
            <person name="Anantharaman K."/>
            <person name="Brown C.T."/>
            <person name="Hug L.A."/>
            <person name="Sharon I."/>
            <person name="Castelle C.J."/>
            <person name="Probst A.J."/>
            <person name="Thomas B.C."/>
            <person name="Singh A."/>
            <person name="Wilkins M.J."/>
            <person name="Karaoz U."/>
            <person name="Brodie E.L."/>
            <person name="Williams K.H."/>
            <person name="Hubbard S.S."/>
            <person name="Banfield J.F."/>
        </authorList>
    </citation>
    <scope>NUCLEOTIDE SEQUENCE [LARGE SCALE GENOMIC DNA]</scope>
</reference>
<feature type="site" description="Could play a key role in the communication between the regulatory and the substrate sites" evidence="9">
    <location>
        <position position="98"/>
    </location>
</feature>